<protein>
    <submittedName>
        <fullName evidence="1">Uncharacterized protein</fullName>
    </submittedName>
</protein>
<evidence type="ECO:0000313" key="1">
    <source>
        <dbReference type="EMBL" id="KAI0032842.1"/>
    </source>
</evidence>
<reference evidence="1" key="1">
    <citation type="submission" date="2021-02" db="EMBL/GenBank/DDBJ databases">
        <authorList>
            <consortium name="DOE Joint Genome Institute"/>
            <person name="Ahrendt S."/>
            <person name="Looney B.P."/>
            <person name="Miyauchi S."/>
            <person name="Morin E."/>
            <person name="Drula E."/>
            <person name="Courty P.E."/>
            <person name="Chicoki N."/>
            <person name="Fauchery L."/>
            <person name="Kohler A."/>
            <person name="Kuo A."/>
            <person name="Labutti K."/>
            <person name="Pangilinan J."/>
            <person name="Lipzen A."/>
            <person name="Riley R."/>
            <person name="Andreopoulos W."/>
            <person name="He G."/>
            <person name="Johnson J."/>
            <person name="Barry K.W."/>
            <person name="Grigoriev I.V."/>
            <person name="Nagy L."/>
            <person name="Hibbett D."/>
            <person name="Henrissat B."/>
            <person name="Matheny P.B."/>
            <person name="Labbe J."/>
            <person name="Martin F."/>
        </authorList>
    </citation>
    <scope>NUCLEOTIDE SEQUENCE</scope>
    <source>
        <strain evidence="1">EC-137</strain>
    </source>
</reference>
<reference evidence="1" key="2">
    <citation type="journal article" date="2022" name="New Phytol.">
        <title>Evolutionary transition to the ectomycorrhizal habit in the genomes of a hyperdiverse lineage of mushroom-forming fungi.</title>
        <authorList>
            <person name="Looney B."/>
            <person name="Miyauchi S."/>
            <person name="Morin E."/>
            <person name="Drula E."/>
            <person name="Courty P.E."/>
            <person name="Kohler A."/>
            <person name="Kuo A."/>
            <person name="LaButti K."/>
            <person name="Pangilinan J."/>
            <person name="Lipzen A."/>
            <person name="Riley R."/>
            <person name="Andreopoulos W."/>
            <person name="He G."/>
            <person name="Johnson J."/>
            <person name="Nolan M."/>
            <person name="Tritt A."/>
            <person name="Barry K.W."/>
            <person name="Grigoriev I.V."/>
            <person name="Nagy L.G."/>
            <person name="Hibbett D."/>
            <person name="Henrissat B."/>
            <person name="Matheny P.B."/>
            <person name="Labbe J."/>
            <person name="Martin F.M."/>
        </authorList>
    </citation>
    <scope>NUCLEOTIDE SEQUENCE</scope>
    <source>
        <strain evidence="1">EC-137</strain>
    </source>
</reference>
<dbReference type="EMBL" id="MU273535">
    <property type="protein sequence ID" value="KAI0032842.1"/>
    <property type="molecule type" value="Genomic_DNA"/>
</dbReference>
<sequence length="261" mass="29576">MTKEAIKRNLLELTTSGHPTVLLVYNKQATLELFDEYGINTSRWATSGLDELFYPGRNSAPPHGSLGSHRSYTSQHRVHGEGRLDHRQQRYYPRSRSRSPSRGEPGPSRERSPVRDQRTRVFVVDVMDMFATANMRVPETKHSLRLIREHSGESRGSGDEFYDGKKGVNAGNDSRAIAEMWFEMASGDPIIVQIVKREQDRRQVGQESEPEPKSPKATAATAETNEDADPSLQDMRRAPQERLAQPANSYDPYADFEDEDE</sequence>
<gene>
    <name evidence="1" type="ORF">K488DRAFT_85515</name>
</gene>
<organism evidence="1 2">
    <name type="scientific">Vararia minispora EC-137</name>
    <dbReference type="NCBI Taxonomy" id="1314806"/>
    <lineage>
        <taxon>Eukaryota</taxon>
        <taxon>Fungi</taxon>
        <taxon>Dikarya</taxon>
        <taxon>Basidiomycota</taxon>
        <taxon>Agaricomycotina</taxon>
        <taxon>Agaricomycetes</taxon>
        <taxon>Russulales</taxon>
        <taxon>Lachnocladiaceae</taxon>
        <taxon>Vararia</taxon>
    </lineage>
</organism>
<name>A0ACB8QMD3_9AGAM</name>
<dbReference type="Proteomes" id="UP000814128">
    <property type="component" value="Unassembled WGS sequence"/>
</dbReference>
<proteinExistence type="predicted"/>
<keyword evidence="2" id="KW-1185">Reference proteome</keyword>
<comment type="caution">
    <text evidence="1">The sequence shown here is derived from an EMBL/GenBank/DDBJ whole genome shotgun (WGS) entry which is preliminary data.</text>
</comment>
<accession>A0ACB8QMD3</accession>
<evidence type="ECO:0000313" key="2">
    <source>
        <dbReference type="Proteomes" id="UP000814128"/>
    </source>
</evidence>